<evidence type="ECO:0000313" key="4">
    <source>
        <dbReference type="WBParaSite" id="HCON_00028550-00001"/>
    </source>
</evidence>
<evidence type="ECO:0000313" key="3">
    <source>
        <dbReference type="Proteomes" id="UP000025227"/>
    </source>
</evidence>
<dbReference type="Proteomes" id="UP000025227">
    <property type="component" value="Unplaced"/>
</dbReference>
<evidence type="ECO:0000256" key="1">
    <source>
        <dbReference type="SAM" id="Phobius"/>
    </source>
</evidence>
<dbReference type="AlphaFoldDB" id="A0A7I4XZR7"/>
<keyword evidence="1" id="KW-0472">Membrane</keyword>
<sequence>MMIGILLLPLCLARSLNGTRRCLDGKSYIFHEVTDRPTDTGECCTGFTKDEVGNCIADIVHHSFPTSVVPRFAAAISLILIAWILIVVFSLVIAYVTMMERNRKIARIPSMTDKHVARKQLLNSNN</sequence>
<feature type="chain" id="PRO_5029672283" evidence="2">
    <location>
        <begin position="19"/>
        <end position="126"/>
    </location>
</feature>
<evidence type="ECO:0000256" key="2">
    <source>
        <dbReference type="SAM" id="SignalP"/>
    </source>
</evidence>
<feature type="signal peptide" evidence="2">
    <location>
        <begin position="1"/>
        <end position="18"/>
    </location>
</feature>
<dbReference type="OMA" id="KSYIFHE"/>
<keyword evidence="1" id="KW-1133">Transmembrane helix</keyword>
<protein>
    <submittedName>
        <fullName evidence="4">Uncharacterized protein</fullName>
    </submittedName>
</protein>
<organism evidence="3 4">
    <name type="scientific">Haemonchus contortus</name>
    <name type="common">Barber pole worm</name>
    <dbReference type="NCBI Taxonomy" id="6289"/>
    <lineage>
        <taxon>Eukaryota</taxon>
        <taxon>Metazoa</taxon>
        <taxon>Ecdysozoa</taxon>
        <taxon>Nematoda</taxon>
        <taxon>Chromadorea</taxon>
        <taxon>Rhabditida</taxon>
        <taxon>Rhabditina</taxon>
        <taxon>Rhabditomorpha</taxon>
        <taxon>Strongyloidea</taxon>
        <taxon>Trichostrongylidae</taxon>
        <taxon>Haemonchus</taxon>
    </lineage>
</organism>
<name>A0A7I4XZR7_HAECO</name>
<dbReference type="OrthoDB" id="5801048at2759"/>
<proteinExistence type="predicted"/>
<keyword evidence="2" id="KW-0732">Signal</keyword>
<keyword evidence="3" id="KW-1185">Reference proteome</keyword>
<accession>A0A7I4XZR7</accession>
<feature type="transmembrane region" description="Helical" evidence="1">
    <location>
        <begin position="72"/>
        <end position="97"/>
    </location>
</feature>
<keyword evidence="1" id="KW-0812">Transmembrane</keyword>
<dbReference type="WBParaSite" id="HCON_00028550-00001">
    <property type="protein sequence ID" value="HCON_00028550-00001"/>
    <property type="gene ID" value="HCON_00028550"/>
</dbReference>
<reference evidence="4" key="1">
    <citation type="submission" date="2020-12" db="UniProtKB">
        <authorList>
            <consortium name="WormBaseParasite"/>
        </authorList>
    </citation>
    <scope>IDENTIFICATION</scope>
    <source>
        <strain evidence="4">MHco3</strain>
    </source>
</reference>